<organism evidence="1 2">
    <name type="scientific">Lentithecium fluviatile CBS 122367</name>
    <dbReference type="NCBI Taxonomy" id="1168545"/>
    <lineage>
        <taxon>Eukaryota</taxon>
        <taxon>Fungi</taxon>
        <taxon>Dikarya</taxon>
        <taxon>Ascomycota</taxon>
        <taxon>Pezizomycotina</taxon>
        <taxon>Dothideomycetes</taxon>
        <taxon>Pleosporomycetidae</taxon>
        <taxon>Pleosporales</taxon>
        <taxon>Massarineae</taxon>
        <taxon>Lentitheciaceae</taxon>
        <taxon>Lentithecium</taxon>
    </lineage>
</organism>
<protein>
    <submittedName>
        <fullName evidence="1">Uncharacterized protein</fullName>
    </submittedName>
</protein>
<keyword evidence="2" id="KW-1185">Reference proteome</keyword>
<reference evidence="1" key="1">
    <citation type="journal article" date="2020" name="Stud. Mycol.">
        <title>101 Dothideomycetes genomes: a test case for predicting lifestyles and emergence of pathogens.</title>
        <authorList>
            <person name="Haridas S."/>
            <person name="Albert R."/>
            <person name="Binder M."/>
            <person name="Bloem J."/>
            <person name="Labutti K."/>
            <person name="Salamov A."/>
            <person name="Andreopoulos B."/>
            <person name="Baker S."/>
            <person name="Barry K."/>
            <person name="Bills G."/>
            <person name="Bluhm B."/>
            <person name="Cannon C."/>
            <person name="Castanera R."/>
            <person name="Culley D."/>
            <person name="Daum C."/>
            <person name="Ezra D."/>
            <person name="Gonzalez J."/>
            <person name="Henrissat B."/>
            <person name="Kuo A."/>
            <person name="Liang C."/>
            <person name="Lipzen A."/>
            <person name="Lutzoni F."/>
            <person name="Magnuson J."/>
            <person name="Mondo S."/>
            <person name="Nolan M."/>
            <person name="Ohm R."/>
            <person name="Pangilinan J."/>
            <person name="Park H.-J."/>
            <person name="Ramirez L."/>
            <person name="Alfaro M."/>
            <person name="Sun H."/>
            <person name="Tritt A."/>
            <person name="Yoshinaga Y."/>
            <person name="Zwiers L.-H."/>
            <person name="Turgeon B."/>
            <person name="Goodwin S."/>
            <person name="Spatafora J."/>
            <person name="Crous P."/>
            <person name="Grigoriev I."/>
        </authorList>
    </citation>
    <scope>NUCLEOTIDE SEQUENCE</scope>
    <source>
        <strain evidence="1">CBS 122367</strain>
    </source>
</reference>
<gene>
    <name evidence="1" type="ORF">K458DRAFT_385259</name>
</gene>
<evidence type="ECO:0000313" key="1">
    <source>
        <dbReference type="EMBL" id="KAF2687685.1"/>
    </source>
</evidence>
<sequence>MSFDCRESPRLQPTCLMLRSMQSDIAAQRYFEPARTTTLGQAGKDQRNVWRFTVAFCSLYWPAIIPPQAIVFVFVGSSIPARLASIADGGCAQENLLEIGSHDVEAGTDQSSGFRVCRPQKSRPWSTFSLVVAWTLSSSRQTV</sequence>
<evidence type="ECO:0000313" key="2">
    <source>
        <dbReference type="Proteomes" id="UP000799291"/>
    </source>
</evidence>
<proteinExistence type="predicted"/>
<dbReference type="AlphaFoldDB" id="A0A6G1JBZ3"/>
<dbReference type="Proteomes" id="UP000799291">
    <property type="component" value="Unassembled WGS sequence"/>
</dbReference>
<dbReference type="EMBL" id="MU005574">
    <property type="protein sequence ID" value="KAF2687685.1"/>
    <property type="molecule type" value="Genomic_DNA"/>
</dbReference>
<name>A0A6G1JBZ3_9PLEO</name>
<accession>A0A6G1JBZ3</accession>